<dbReference type="AlphaFoldDB" id="A0A3Q8S5M9"/>
<evidence type="ECO:0000313" key="1">
    <source>
        <dbReference type="EMBL" id="AZK47538.1"/>
    </source>
</evidence>
<dbReference type="RefSeq" id="WP_125083563.1">
    <property type="nucleotide sequence ID" value="NZ_CP034248.1"/>
</dbReference>
<protein>
    <submittedName>
        <fullName evidence="1">Uncharacterized protein</fullName>
    </submittedName>
</protein>
<dbReference type="Proteomes" id="UP000273145">
    <property type="component" value="Chromosome"/>
</dbReference>
<name>A0A3Q8S5M9_9BACL</name>
<gene>
    <name evidence="1" type="ORF">EIM92_16425</name>
</gene>
<proteinExistence type="predicted"/>
<dbReference type="KEGG" id="plen:EIM92_16425"/>
<evidence type="ECO:0000313" key="2">
    <source>
        <dbReference type="Proteomes" id="UP000273145"/>
    </source>
</evidence>
<sequence length="66" mass="7394">MRSIKDNAYPSDLTQVVGVTSLNTGDCNPCKGAEILGHDPKYGTYPTEWEFDKIKTLSLQALSYRR</sequence>
<organism evidence="1 2">
    <name type="scientific">Paenibacillus lentus</name>
    <dbReference type="NCBI Taxonomy" id="1338368"/>
    <lineage>
        <taxon>Bacteria</taxon>
        <taxon>Bacillati</taxon>
        <taxon>Bacillota</taxon>
        <taxon>Bacilli</taxon>
        <taxon>Bacillales</taxon>
        <taxon>Paenibacillaceae</taxon>
        <taxon>Paenibacillus</taxon>
    </lineage>
</organism>
<dbReference type="EMBL" id="CP034248">
    <property type="protein sequence ID" value="AZK47538.1"/>
    <property type="molecule type" value="Genomic_DNA"/>
</dbReference>
<reference evidence="1 2" key="1">
    <citation type="submission" date="2018-11" db="EMBL/GenBank/DDBJ databases">
        <title>Genome sequencing of Paenibacillus lentus DSM25539(T).</title>
        <authorList>
            <person name="Kook J.-K."/>
            <person name="Park S.-N."/>
            <person name="Lim Y.K."/>
        </authorList>
    </citation>
    <scope>NUCLEOTIDE SEQUENCE [LARGE SCALE GENOMIC DNA]</scope>
    <source>
        <strain evidence="1 2">DSM 25539</strain>
    </source>
</reference>
<accession>A0A3Q8S5M9</accession>
<keyword evidence="2" id="KW-1185">Reference proteome</keyword>